<feature type="transmembrane region" description="Helical" evidence="1">
    <location>
        <begin position="21"/>
        <end position="46"/>
    </location>
</feature>
<dbReference type="AlphaFoldDB" id="A0A9X7J5Y1"/>
<dbReference type="Proteomes" id="UP000239430">
    <property type="component" value="Unassembled WGS sequence"/>
</dbReference>
<keyword evidence="1" id="KW-0812">Transmembrane</keyword>
<keyword evidence="1" id="KW-1133">Transmembrane helix</keyword>
<evidence type="ECO:0000313" key="3">
    <source>
        <dbReference type="Proteomes" id="UP000239430"/>
    </source>
</evidence>
<organism evidence="2 3">
    <name type="scientific">Neomoorella stamsii</name>
    <dbReference type="NCBI Taxonomy" id="1266720"/>
    <lineage>
        <taxon>Bacteria</taxon>
        <taxon>Bacillati</taxon>
        <taxon>Bacillota</taxon>
        <taxon>Clostridia</taxon>
        <taxon>Neomoorellales</taxon>
        <taxon>Neomoorellaceae</taxon>
        <taxon>Neomoorella</taxon>
    </lineage>
</organism>
<keyword evidence="3" id="KW-1185">Reference proteome</keyword>
<proteinExistence type="predicted"/>
<dbReference type="Pfam" id="PF07843">
    <property type="entry name" value="DUF1634"/>
    <property type="match status" value="1"/>
</dbReference>
<protein>
    <recommendedName>
        <fullName evidence="4">DUF1634 domain-containing protein</fullName>
    </recommendedName>
</protein>
<keyword evidence="1" id="KW-0472">Membrane</keyword>
<feature type="transmembrane region" description="Helical" evidence="1">
    <location>
        <begin position="81"/>
        <end position="101"/>
    </location>
</feature>
<comment type="caution">
    <text evidence="2">The sequence shown here is derived from an EMBL/GenBank/DDBJ whole genome shotgun (WGS) entry which is preliminary data.</text>
</comment>
<name>A0A9X7J5Y1_9FIRM</name>
<dbReference type="RefSeq" id="WP_208974889.1">
    <property type="nucleotide sequence ID" value="NZ_PVXL01000007.1"/>
</dbReference>
<reference evidence="2 3" key="1">
    <citation type="submission" date="2018-03" db="EMBL/GenBank/DDBJ databases">
        <title>Genome sequence of Moorella stamsii DSM 26217.</title>
        <authorList>
            <person name="Poehlein A."/>
            <person name="Daniel R."/>
        </authorList>
    </citation>
    <scope>NUCLEOTIDE SEQUENCE [LARGE SCALE GENOMIC DNA]</scope>
    <source>
        <strain evidence="3">DSM 26217</strain>
    </source>
</reference>
<dbReference type="EMBL" id="PVXL01000007">
    <property type="protein sequence ID" value="PRR77560.1"/>
    <property type="molecule type" value="Genomic_DNA"/>
</dbReference>
<feature type="transmembrane region" description="Helical" evidence="1">
    <location>
        <begin position="107"/>
        <end position="125"/>
    </location>
</feature>
<gene>
    <name evidence="2" type="ORF">MOST_01570</name>
</gene>
<evidence type="ECO:0008006" key="4">
    <source>
        <dbReference type="Google" id="ProtNLM"/>
    </source>
</evidence>
<dbReference type="InterPro" id="IPR012861">
    <property type="entry name" value="DUF1634"/>
</dbReference>
<accession>A0A9X7J5Y1</accession>
<evidence type="ECO:0000256" key="1">
    <source>
        <dbReference type="SAM" id="Phobius"/>
    </source>
</evidence>
<sequence length="128" mass="13611">MASAGEQKQTEAKPAFMVEDLISLALRIGVIISSVITASGLVLLLITGQSGYPAGTFPTTITQVLAGLIQLKPFAIIEFGLLILLATPIFWVAASIVAFLLRRDYSYAIISTYVLLMLVLSLLLGKAA</sequence>
<evidence type="ECO:0000313" key="2">
    <source>
        <dbReference type="EMBL" id="PRR77560.1"/>
    </source>
</evidence>